<dbReference type="Proteomes" id="UP000838763">
    <property type="component" value="Unassembled WGS sequence"/>
</dbReference>
<dbReference type="Pfam" id="PF00149">
    <property type="entry name" value="Metallophos"/>
    <property type="match status" value="1"/>
</dbReference>
<name>A0A9P1GY46_9PEZI</name>
<feature type="domain" description="Calcineurin-like phosphoesterase" evidence="1">
    <location>
        <begin position="22"/>
        <end position="118"/>
    </location>
</feature>
<dbReference type="InterPro" id="IPR051693">
    <property type="entry name" value="UPF0046_metallophosphoest"/>
</dbReference>
<comment type="caution">
    <text evidence="2">The sequence shown here is derived from an EMBL/GenBank/DDBJ whole genome shotgun (WGS) entry which is preliminary data.</text>
</comment>
<proteinExistence type="predicted"/>
<evidence type="ECO:0000313" key="2">
    <source>
        <dbReference type="EMBL" id="CAI4212934.1"/>
    </source>
</evidence>
<dbReference type="OrthoDB" id="630188at2759"/>
<dbReference type="PANTHER" id="PTHR12905:SF16">
    <property type="entry name" value="SER_THR PROTEIN PHOSPHATASE FAMILY PROTEIN (AFU_ORTHOLOGUE AFUA_1G06000)"/>
    <property type="match status" value="1"/>
</dbReference>
<dbReference type="EMBL" id="CALLCH030000006">
    <property type="protein sequence ID" value="CAI4212934.1"/>
    <property type="molecule type" value="Genomic_DNA"/>
</dbReference>
<dbReference type="SUPFAM" id="SSF56300">
    <property type="entry name" value="Metallo-dependent phosphatases"/>
    <property type="match status" value="1"/>
</dbReference>
<accession>A0A9P1GY46</accession>
<evidence type="ECO:0000259" key="1">
    <source>
        <dbReference type="Pfam" id="PF00149"/>
    </source>
</evidence>
<protein>
    <recommendedName>
        <fullName evidence="1">Calcineurin-like phosphoesterase domain-containing protein</fullName>
    </recommendedName>
</protein>
<gene>
    <name evidence="2" type="ORF">PPNO1_LOCUS2684</name>
</gene>
<keyword evidence="3" id="KW-1185">Reference proteome</keyword>
<organism evidence="2 3">
    <name type="scientific">Parascedosporium putredinis</name>
    <dbReference type="NCBI Taxonomy" id="1442378"/>
    <lineage>
        <taxon>Eukaryota</taxon>
        <taxon>Fungi</taxon>
        <taxon>Dikarya</taxon>
        <taxon>Ascomycota</taxon>
        <taxon>Pezizomycotina</taxon>
        <taxon>Sordariomycetes</taxon>
        <taxon>Hypocreomycetidae</taxon>
        <taxon>Microascales</taxon>
        <taxon>Microascaceae</taxon>
        <taxon>Parascedosporium</taxon>
    </lineage>
</organism>
<dbReference type="Gene3D" id="3.60.21.10">
    <property type="match status" value="1"/>
</dbReference>
<dbReference type="InterPro" id="IPR004843">
    <property type="entry name" value="Calcineurin-like_PHP"/>
</dbReference>
<reference evidence="2" key="1">
    <citation type="submission" date="2022-11" db="EMBL/GenBank/DDBJ databases">
        <authorList>
            <person name="Scott C."/>
            <person name="Bruce N."/>
        </authorList>
    </citation>
    <scope>NUCLEOTIDE SEQUENCE</scope>
</reference>
<dbReference type="AlphaFoldDB" id="A0A9P1GY46"/>
<dbReference type="InterPro" id="IPR029052">
    <property type="entry name" value="Metallo-depent_PP-like"/>
</dbReference>
<sequence length="182" mass="19899">MEPATPQDSNTGQETRATRRTRFVCISDTHNANIALPKGDVLIHAGDLTNKGSHSELSKTVQWLEKANFECKIVIAGNHELTLDEPYYTGLKASSSSYDEDVGACLDILKTSSLTYLCHDSAEIRLTSPSGPRTRFTVFGSPYSPRRGEETAFSAFVYDSPTNPSGQAPTLWADIAPGRISW</sequence>
<dbReference type="PANTHER" id="PTHR12905">
    <property type="entry name" value="METALLOPHOSPHOESTERASE"/>
    <property type="match status" value="1"/>
</dbReference>
<evidence type="ECO:0000313" key="3">
    <source>
        <dbReference type="Proteomes" id="UP000838763"/>
    </source>
</evidence>
<dbReference type="GO" id="GO:0016787">
    <property type="term" value="F:hydrolase activity"/>
    <property type="evidence" value="ECO:0007669"/>
    <property type="project" value="InterPro"/>
</dbReference>